<keyword evidence="3" id="KW-1185">Reference proteome</keyword>
<sequence length="622" mass="67383">MAQQVDLGVLDSQISEVDAKIGEVEAAITATDLSIRRSAEQLAEIHAQLRTATSRDDITFLREQVTLLSTKEVQLRTKEEQLRREKEQLRREKELLLKEKDRLLGAAASEATYAQRWAIMNPPSQISWRREQLDLGAGPLLNNWRPNAETAAGLLPELAHPAFANAVDNLAGHKPPDDVCMKAAAQLCCVGARIYDNESGLTAAVRKVLEPVLTTPTLQTITSGFADLSTAVPDWAVGDSSAKPDNLFLIFEAKAGIGGSGDSHYQGACYHGWFWRGRKGTDAFRDTRCPAFLLEVVGPHVRLSAVFWLERVTLFPLTPLLNLLPAHPVTDSLVLPVARLLAALRQGLHEIAQVPPCPKAPSLPWPIATHARYIARSAQRLTRTNFIYVVSRKSPGAGEADTVVVRLCRSYGTAAHKAWADQGFAPAVLHVEQLPAGWQLVEMEWLPPPEWRQLSQVEDAAERSEALDTALEALSKLHAATGAAHGDARPPNCLVRREGPGSWQVKFVDFEMSGEAGVAKYPAFLNDEVPWPEGVAYGQPLRCEHDSKLLSATVVGGGRAAEAPGVARCTPAPPRGSGGTELRCKGAGPAAHALMVRRGLGWRQRSGALWAAPAGLGARLAL</sequence>
<dbReference type="Proteomes" id="UP000612055">
    <property type="component" value="Unassembled WGS sequence"/>
</dbReference>
<protein>
    <recommendedName>
        <fullName evidence="4">Protein kinase domain-containing protein</fullName>
    </recommendedName>
</protein>
<evidence type="ECO:0008006" key="4">
    <source>
        <dbReference type="Google" id="ProtNLM"/>
    </source>
</evidence>
<evidence type="ECO:0000256" key="1">
    <source>
        <dbReference type="SAM" id="Coils"/>
    </source>
</evidence>
<evidence type="ECO:0000313" key="2">
    <source>
        <dbReference type="EMBL" id="KAG2489510.1"/>
    </source>
</evidence>
<evidence type="ECO:0000313" key="3">
    <source>
        <dbReference type="Proteomes" id="UP000612055"/>
    </source>
</evidence>
<proteinExistence type="predicted"/>
<dbReference type="EMBL" id="JAEHOE010000072">
    <property type="protein sequence ID" value="KAG2489510.1"/>
    <property type="molecule type" value="Genomic_DNA"/>
</dbReference>
<gene>
    <name evidence="2" type="ORF">HYH03_011962</name>
</gene>
<feature type="coiled-coil region" evidence="1">
    <location>
        <begin position="68"/>
        <end position="106"/>
    </location>
</feature>
<dbReference type="InterPro" id="IPR011009">
    <property type="entry name" value="Kinase-like_dom_sf"/>
</dbReference>
<name>A0A835XTP3_9CHLO</name>
<comment type="caution">
    <text evidence="2">The sequence shown here is derived from an EMBL/GenBank/DDBJ whole genome shotgun (WGS) entry which is preliminary data.</text>
</comment>
<dbReference type="AlphaFoldDB" id="A0A835XTP3"/>
<dbReference type="SUPFAM" id="SSF56112">
    <property type="entry name" value="Protein kinase-like (PK-like)"/>
    <property type="match status" value="1"/>
</dbReference>
<dbReference type="OrthoDB" id="541581at2759"/>
<reference evidence="2" key="1">
    <citation type="journal article" date="2020" name="bioRxiv">
        <title>Comparative genomics of Chlamydomonas.</title>
        <authorList>
            <person name="Craig R.J."/>
            <person name="Hasan A.R."/>
            <person name="Ness R.W."/>
            <person name="Keightley P.D."/>
        </authorList>
    </citation>
    <scope>NUCLEOTIDE SEQUENCE</scope>
    <source>
        <strain evidence="2">CCAP 11/70</strain>
    </source>
</reference>
<accession>A0A835XTP3</accession>
<keyword evidence="1" id="KW-0175">Coiled coil</keyword>
<organism evidence="2 3">
    <name type="scientific">Edaphochlamys debaryana</name>
    <dbReference type="NCBI Taxonomy" id="47281"/>
    <lineage>
        <taxon>Eukaryota</taxon>
        <taxon>Viridiplantae</taxon>
        <taxon>Chlorophyta</taxon>
        <taxon>core chlorophytes</taxon>
        <taxon>Chlorophyceae</taxon>
        <taxon>CS clade</taxon>
        <taxon>Chlamydomonadales</taxon>
        <taxon>Chlamydomonadales incertae sedis</taxon>
        <taxon>Edaphochlamys</taxon>
    </lineage>
</organism>